<dbReference type="OrthoDB" id="202754at2759"/>
<reference evidence="6 7" key="1">
    <citation type="submission" date="2016-05" db="EMBL/GenBank/DDBJ databases">
        <title>Nuclear genome of Blastocystis sp. subtype 1 NandII.</title>
        <authorList>
            <person name="Gentekaki E."/>
            <person name="Curtis B."/>
            <person name="Stairs C."/>
            <person name="Eme L."/>
            <person name="Herman E."/>
            <person name="Klimes V."/>
            <person name="Arias M.C."/>
            <person name="Elias M."/>
            <person name="Hilliou F."/>
            <person name="Klute M."/>
            <person name="Malik S.-B."/>
            <person name="Pightling A."/>
            <person name="Rachubinski R."/>
            <person name="Salas D."/>
            <person name="Schlacht A."/>
            <person name="Suga H."/>
            <person name="Archibald J."/>
            <person name="Ball S.G."/>
            <person name="Clark G."/>
            <person name="Dacks J."/>
            <person name="Van Der Giezen M."/>
            <person name="Tsaousis A."/>
            <person name="Roger A."/>
        </authorList>
    </citation>
    <scope>NUCLEOTIDE SEQUENCE [LARGE SCALE GENOMIC DNA]</scope>
    <source>
        <strain evidence="7">ATCC 50177 / NandII</strain>
    </source>
</reference>
<dbReference type="InterPro" id="IPR018181">
    <property type="entry name" value="Heat_shock_70_CS"/>
</dbReference>
<dbReference type="FunFam" id="3.90.640.10:FF:000003">
    <property type="entry name" value="Molecular chaperone DnaK"/>
    <property type="match status" value="1"/>
</dbReference>
<dbReference type="Gene3D" id="3.30.420.40">
    <property type="match status" value="2"/>
</dbReference>
<dbReference type="PANTHER" id="PTHR19375">
    <property type="entry name" value="HEAT SHOCK PROTEIN 70KDA"/>
    <property type="match status" value="1"/>
</dbReference>
<organism evidence="6 7">
    <name type="scientific">Blastocystis sp. subtype 1 (strain ATCC 50177 / NandII)</name>
    <dbReference type="NCBI Taxonomy" id="478820"/>
    <lineage>
        <taxon>Eukaryota</taxon>
        <taxon>Sar</taxon>
        <taxon>Stramenopiles</taxon>
        <taxon>Bigyra</taxon>
        <taxon>Opalozoa</taxon>
        <taxon>Opalinata</taxon>
        <taxon>Blastocystidae</taxon>
        <taxon>Blastocystis</taxon>
    </lineage>
</organism>
<keyword evidence="1 4" id="KW-0547">Nucleotide-binding</keyword>
<feature type="compositionally biased region" description="Acidic residues" evidence="5">
    <location>
        <begin position="400"/>
        <end position="420"/>
    </location>
</feature>
<comment type="similarity">
    <text evidence="4">Belongs to the heat shock protein 70 family.</text>
</comment>
<evidence type="ECO:0000256" key="1">
    <source>
        <dbReference type="ARBA" id="ARBA00022741"/>
    </source>
</evidence>
<accession>A0A196SDD5</accession>
<evidence type="ECO:0000256" key="2">
    <source>
        <dbReference type="ARBA" id="ARBA00022840"/>
    </source>
</evidence>
<proteinExistence type="inferred from homology"/>
<dbReference type="Pfam" id="PF00012">
    <property type="entry name" value="HSP70"/>
    <property type="match status" value="2"/>
</dbReference>
<dbReference type="SUPFAM" id="SSF53067">
    <property type="entry name" value="Actin-like ATPase domain"/>
    <property type="match status" value="2"/>
</dbReference>
<dbReference type="Gene3D" id="3.90.640.10">
    <property type="entry name" value="Actin, Chain A, domain 4"/>
    <property type="match status" value="1"/>
</dbReference>
<dbReference type="SUPFAM" id="SSF100920">
    <property type="entry name" value="Heat shock protein 70kD (HSP70), peptide-binding domain"/>
    <property type="match status" value="1"/>
</dbReference>
<dbReference type="AlphaFoldDB" id="A0A196SDD5"/>
<protein>
    <submittedName>
        <fullName evidence="6">Hsp70</fullName>
    </submittedName>
</protein>
<evidence type="ECO:0000256" key="3">
    <source>
        <dbReference type="ARBA" id="ARBA00023186"/>
    </source>
</evidence>
<comment type="caution">
    <text evidence="6">The sequence shown here is derived from an EMBL/GenBank/DDBJ whole genome shotgun (WGS) entry which is preliminary data.</text>
</comment>
<evidence type="ECO:0000313" key="6">
    <source>
        <dbReference type="EMBL" id="OAO14142.1"/>
    </source>
</evidence>
<dbReference type="FunFam" id="3.30.420.40:FF:000046">
    <property type="entry name" value="Chaperone protein HscA"/>
    <property type="match status" value="1"/>
</dbReference>
<dbReference type="Gene3D" id="2.60.34.10">
    <property type="entry name" value="Substrate Binding Domain Of DNAk, Chain A, domain 1"/>
    <property type="match status" value="1"/>
</dbReference>
<dbReference type="PRINTS" id="PR00301">
    <property type="entry name" value="HEATSHOCK70"/>
</dbReference>
<dbReference type="Gene3D" id="3.30.30.30">
    <property type="match status" value="1"/>
</dbReference>
<dbReference type="CDD" id="cd24028">
    <property type="entry name" value="ASKHA_NBD_HSP70_HSPA1-like"/>
    <property type="match status" value="1"/>
</dbReference>
<dbReference type="Proteomes" id="UP000078348">
    <property type="component" value="Unassembled WGS sequence"/>
</dbReference>
<evidence type="ECO:0000313" key="7">
    <source>
        <dbReference type="Proteomes" id="UP000078348"/>
    </source>
</evidence>
<name>A0A196SDD5_BLAHN</name>
<dbReference type="PROSITE" id="PS00297">
    <property type="entry name" value="HSP70_1"/>
    <property type="match status" value="1"/>
</dbReference>
<sequence>MLRGSDHVAGIDLGTTNSCISIFKNQHVEVAVDALGNRTTPSMVAFNDTGRLYGRSAKMQVVHNCKNTVYDAKRLIGHLYNEPGVQEDIKHWPFTVKANEKGRPIIEVTCKKEKMEYTPEQISGFVIENLISIANSFSNGSITDVVITVPAYFNNSQRQATIDAGTLAGCNVLEVLNEPTAAAIAYGFENTGNKTILVYDLGGGTFDCTILRVEDSVYTVIGTDGDSHLGGDDFDAIMMNLIQQKLEMMECTVDFTTDRNKQKLRNVAEHAKIELSSLTEVDISEDSWECEPFVITRKEFEQSCMDLFNRTQSILKRLMTSTQVLERLNASAEEMTEKIDDVVLIGGSSRIPYVKNMLIAMFGEEKVFEKINPDEAVSKGAVIEAVRLKDLQEKAKESESASDEGGFDIDTDDDDNDDDESRYAPLAIKKLTVKQVIPLPIGVKRSDGMMSVILDKNTPYGEKHTKEYVTSKDNMQSMKLHILQGERPVARDNFEIGVLRITGIPPKPRGEASVEITMEVDDNGILKMSVMETTTHVVTEHVFDNNATNLTEAEIREMRETAERLREEDKKKVELMMIMNEIQEMVQKVKQGVEANQEQMDDDFKESFNQFLGEIRELKKKRMEVTKEELEETKSVCQQWIDAVYGEAQ</sequence>
<dbReference type="GO" id="GO:0140662">
    <property type="term" value="F:ATP-dependent protein folding chaperone"/>
    <property type="evidence" value="ECO:0007669"/>
    <property type="project" value="InterPro"/>
</dbReference>
<dbReference type="InterPro" id="IPR029047">
    <property type="entry name" value="HSP70_peptide-bd_sf"/>
</dbReference>
<feature type="region of interest" description="Disordered" evidence="5">
    <location>
        <begin position="393"/>
        <end position="421"/>
    </location>
</feature>
<dbReference type="EMBL" id="LXWW01000288">
    <property type="protein sequence ID" value="OAO14142.1"/>
    <property type="molecule type" value="Genomic_DNA"/>
</dbReference>
<keyword evidence="3" id="KW-0143">Chaperone</keyword>
<evidence type="ECO:0000256" key="4">
    <source>
        <dbReference type="RuleBase" id="RU003322"/>
    </source>
</evidence>
<dbReference type="PROSITE" id="PS00329">
    <property type="entry name" value="HSP70_2"/>
    <property type="match status" value="1"/>
</dbReference>
<keyword evidence="7" id="KW-1185">Reference proteome</keyword>
<evidence type="ECO:0000256" key="5">
    <source>
        <dbReference type="SAM" id="MobiDB-lite"/>
    </source>
</evidence>
<dbReference type="STRING" id="478820.A0A196SDD5"/>
<dbReference type="GO" id="GO:0005524">
    <property type="term" value="F:ATP binding"/>
    <property type="evidence" value="ECO:0007669"/>
    <property type="project" value="UniProtKB-KW"/>
</dbReference>
<dbReference type="FunFam" id="3.30.30.30:FF:000001">
    <property type="entry name" value="heat shock 70 kDa protein-like"/>
    <property type="match status" value="1"/>
</dbReference>
<keyword evidence="2 4" id="KW-0067">ATP-binding</keyword>
<dbReference type="InterPro" id="IPR043129">
    <property type="entry name" value="ATPase_NBD"/>
</dbReference>
<dbReference type="InterPro" id="IPR013126">
    <property type="entry name" value="Hsp_70_fam"/>
</dbReference>
<gene>
    <name evidence="6" type="ORF">AV274_4210</name>
</gene>